<dbReference type="AlphaFoldDB" id="A0A6J4IUE6"/>
<accession>A0A6J4IUE6</accession>
<organism evidence="1">
    <name type="scientific">uncultured Armatimonadetes bacterium</name>
    <dbReference type="NCBI Taxonomy" id="157466"/>
    <lineage>
        <taxon>Bacteria</taxon>
        <taxon>Bacillati</taxon>
        <taxon>Armatimonadota</taxon>
        <taxon>environmental samples</taxon>
    </lineage>
</organism>
<protein>
    <submittedName>
        <fullName evidence="1">Uncharacterized protein</fullName>
    </submittedName>
</protein>
<sequence length="42" mass="4756">MEDTRAEKAGKHGTVPRSELSCREYVWWGKRLAPAISKGPTR</sequence>
<name>A0A6J4IUE6_9BACT</name>
<reference evidence="1" key="1">
    <citation type="submission" date="2020-02" db="EMBL/GenBank/DDBJ databases">
        <authorList>
            <person name="Meier V. D."/>
        </authorList>
    </citation>
    <scope>NUCLEOTIDE SEQUENCE</scope>
    <source>
        <strain evidence="1">AVDCRST_MAG63</strain>
    </source>
</reference>
<evidence type="ECO:0000313" key="1">
    <source>
        <dbReference type="EMBL" id="CAA9262284.1"/>
    </source>
</evidence>
<dbReference type="EMBL" id="CADCTO010000324">
    <property type="protein sequence ID" value="CAA9262284.1"/>
    <property type="molecule type" value="Genomic_DNA"/>
</dbReference>
<proteinExistence type="predicted"/>
<gene>
    <name evidence="1" type="ORF">AVDCRST_MAG63-3193</name>
</gene>